<dbReference type="Proteomes" id="UP000717585">
    <property type="component" value="Unassembled WGS sequence"/>
</dbReference>
<evidence type="ECO:0000256" key="3">
    <source>
        <dbReference type="ARBA" id="ARBA00023242"/>
    </source>
</evidence>
<accession>A0A8J6EBL4</accession>
<evidence type="ECO:0008006" key="7">
    <source>
        <dbReference type="Google" id="ProtNLM"/>
    </source>
</evidence>
<keyword evidence="3" id="KW-0539">Nucleus</keyword>
<name>A0A8J6EBL4_9EUKA</name>
<evidence type="ECO:0000256" key="1">
    <source>
        <dbReference type="ARBA" id="ARBA00023015"/>
    </source>
</evidence>
<evidence type="ECO:0000256" key="4">
    <source>
        <dbReference type="SAM" id="MobiDB-lite"/>
    </source>
</evidence>
<dbReference type="Gene3D" id="1.10.10.60">
    <property type="entry name" value="Homeodomain-like"/>
    <property type="match status" value="1"/>
</dbReference>
<evidence type="ECO:0000256" key="2">
    <source>
        <dbReference type="ARBA" id="ARBA00023163"/>
    </source>
</evidence>
<dbReference type="SUPFAM" id="SSF46689">
    <property type="entry name" value="Homeodomain-like"/>
    <property type="match status" value="1"/>
</dbReference>
<dbReference type="NCBIfam" id="TIGR01557">
    <property type="entry name" value="myb_SHAQKYF"/>
    <property type="match status" value="1"/>
</dbReference>
<proteinExistence type="predicted"/>
<dbReference type="InterPro" id="IPR009057">
    <property type="entry name" value="Homeodomain-like_sf"/>
</dbReference>
<keyword evidence="1" id="KW-0805">Transcription regulation</keyword>
<reference evidence="5" key="1">
    <citation type="submission" date="2021-05" db="EMBL/GenBank/DDBJ databases">
        <title>A free-living protist that lacks canonical eukaryotic 1 DNA replication and segregation systems.</title>
        <authorList>
            <person name="Salas-Leiva D.E."/>
            <person name="Tromer E.C."/>
            <person name="Curtis B.A."/>
            <person name="Jerlstrom-Hultqvist J."/>
            <person name="Kolisko M."/>
            <person name="Yi Z."/>
            <person name="Salas-Leiva J.S."/>
            <person name="Gallot-Lavallee L."/>
            <person name="Kops G.J.P.L."/>
            <person name="Archibald J.M."/>
            <person name="Simpson A.G.B."/>
            <person name="Roger A.J."/>
        </authorList>
    </citation>
    <scope>NUCLEOTIDE SEQUENCE</scope>
    <source>
        <strain evidence="5">BICM</strain>
    </source>
</reference>
<keyword evidence="2" id="KW-0804">Transcription</keyword>
<evidence type="ECO:0000313" key="6">
    <source>
        <dbReference type="Proteomes" id="UP000717585"/>
    </source>
</evidence>
<comment type="caution">
    <text evidence="5">The sequence shown here is derived from an EMBL/GenBank/DDBJ whole genome shotgun (WGS) entry which is preliminary data.</text>
</comment>
<dbReference type="GO" id="GO:0003677">
    <property type="term" value="F:DNA binding"/>
    <property type="evidence" value="ECO:0007669"/>
    <property type="project" value="InterPro"/>
</dbReference>
<sequence>MSGPALGYVMSPTASTLSDDDSGHSSSSESQGSAYRPEELLLQAMEANSSTKRAGIQKKKAKQRKPRMRWTAALHAEFEAAVIKYGIKSVTPKQISAELSKQISFDCIGSHLQIYRRKVAALNNLSSNELLRDDHISALLKRHQDEVGAPPTNTPASFRNIIHSAHQTVRQINSDYEEIITVRRRPTTRSFKLLVEKLQGVHSPMPVLHDPDIRENKPQRLDTFI</sequence>
<keyword evidence="6" id="KW-1185">Reference proteome</keyword>
<feature type="compositionally biased region" description="Low complexity" evidence="4">
    <location>
        <begin position="24"/>
        <end position="33"/>
    </location>
</feature>
<organism evidence="5 6">
    <name type="scientific">Carpediemonas membranifera</name>
    <dbReference type="NCBI Taxonomy" id="201153"/>
    <lineage>
        <taxon>Eukaryota</taxon>
        <taxon>Metamonada</taxon>
        <taxon>Carpediemonas-like organisms</taxon>
        <taxon>Carpediemonas</taxon>
    </lineage>
</organism>
<protein>
    <recommendedName>
        <fullName evidence="7">Myb-like domain-containing protein</fullName>
    </recommendedName>
</protein>
<evidence type="ECO:0000313" key="5">
    <source>
        <dbReference type="EMBL" id="KAG9397645.1"/>
    </source>
</evidence>
<dbReference type="EMBL" id="JAHDYR010000001">
    <property type="protein sequence ID" value="KAG9397645.1"/>
    <property type="molecule type" value="Genomic_DNA"/>
</dbReference>
<dbReference type="InterPro" id="IPR006447">
    <property type="entry name" value="Myb_dom_plants"/>
</dbReference>
<dbReference type="AlphaFoldDB" id="A0A8J6EBL4"/>
<feature type="region of interest" description="Disordered" evidence="4">
    <location>
        <begin position="1"/>
        <end position="68"/>
    </location>
</feature>
<gene>
    <name evidence="5" type="ORF">J8273_0775</name>
</gene>
<feature type="compositionally biased region" description="Basic residues" evidence="4">
    <location>
        <begin position="55"/>
        <end position="68"/>
    </location>
</feature>